<comment type="caution">
    <text evidence="1">The sequence shown here is derived from an EMBL/GenBank/DDBJ whole genome shotgun (WGS) entry which is preliminary data.</text>
</comment>
<organism evidence="1 2">
    <name type="scientific">Hexamita inflata</name>
    <dbReference type="NCBI Taxonomy" id="28002"/>
    <lineage>
        <taxon>Eukaryota</taxon>
        <taxon>Metamonada</taxon>
        <taxon>Diplomonadida</taxon>
        <taxon>Hexamitidae</taxon>
        <taxon>Hexamitinae</taxon>
        <taxon>Hexamita</taxon>
    </lineage>
</organism>
<protein>
    <submittedName>
        <fullName evidence="1">Uncharacterized protein</fullName>
    </submittedName>
</protein>
<evidence type="ECO:0000313" key="1">
    <source>
        <dbReference type="EMBL" id="CAL5995166.1"/>
    </source>
</evidence>
<proteinExistence type="predicted"/>
<accession>A0ABP1HIA6</accession>
<dbReference type="SUPFAM" id="SSF50978">
    <property type="entry name" value="WD40 repeat-like"/>
    <property type="match status" value="1"/>
</dbReference>
<reference evidence="1 2" key="1">
    <citation type="submission" date="2024-07" db="EMBL/GenBank/DDBJ databases">
        <authorList>
            <person name="Akdeniz Z."/>
        </authorList>
    </citation>
    <scope>NUCLEOTIDE SEQUENCE [LARGE SCALE GENOMIC DNA]</scope>
</reference>
<evidence type="ECO:0000313" key="2">
    <source>
        <dbReference type="Proteomes" id="UP001642409"/>
    </source>
</evidence>
<sequence length="322" mass="37787">MLYCYELDTVRSSFIQQIQISELQLKVAQDEEHSDISQELLCIDGSCIDGITPTFIKQFKSKPIYFHGFENILAICCTDGNIKLYSLITNQLIFIYNYKVGIPMCCFIHQQVNQNQIQIFCEIGYQTGEVVSLNVNKQSSQKFRFWKRKFNAQTDSPMDNIPNNTQTDEIVQENEANKDLYSKQQVKQLQLQQNKNINQIFALLETVEYPEADNDDDDENKLQIFSKNDLDRITFSCIKALWMDDKYIAVADENYVSYFIKQYVLGTHQGYMLLNSYQFEQIPTRYQFKLFNETLMFYGILCSGNVLRLKIVDNQWMQQIVE</sequence>
<dbReference type="InterPro" id="IPR036322">
    <property type="entry name" value="WD40_repeat_dom_sf"/>
</dbReference>
<dbReference type="EMBL" id="CAXDID020000032">
    <property type="protein sequence ID" value="CAL5995166.1"/>
    <property type="molecule type" value="Genomic_DNA"/>
</dbReference>
<dbReference type="Proteomes" id="UP001642409">
    <property type="component" value="Unassembled WGS sequence"/>
</dbReference>
<gene>
    <name evidence="1" type="ORF">HINF_LOCUS13905</name>
</gene>
<name>A0ABP1HIA6_9EUKA</name>
<keyword evidence="2" id="KW-1185">Reference proteome</keyword>